<reference evidence="1 2" key="1">
    <citation type="submission" date="2024-01" db="EMBL/GenBank/DDBJ databases">
        <title>The genomes of 5 underutilized Papilionoideae crops provide insights into root nodulation and disease resistanc.</title>
        <authorList>
            <person name="Jiang F."/>
        </authorList>
    </citation>
    <scope>NUCLEOTIDE SEQUENCE [LARGE SCALE GENOMIC DNA]</scope>
    <source>
        <strain evidence="1">LVBAO_FW01</strain>
        <tissue evidence="1">Leaves</tissue>
    </source>
</reference>
<keyword evidence="2" id="KW-1185">Reference proteome</keyword>
<proteinExistence type="predicted"/>
<accession>A0AAN9PWK6</accession>
<comment type="caution">
    <text evidence="1">The sequence shown here is derived from an EMBL/GenBank/DDBJ whole genome shotgun (WGS) entry which is preliminary data.</text>
</comment>
<dbReference type="AlphaFoldDB" id="A0AAN9PWK6"/>
<evidence type="ECO:0000313" key="1">
    <source>
        <dbReference type="EMBL" id="KAK7312469.1"/>
    </source>
</evidence>
<dbReference type="EMBL" id="JAYMYQ010000009">
    <property type="protein sequence ID" value="KAK7312469.1"/>
    <property type="molecule type" value="Genomic_DNA"/>
</dbReference>
<sequence>MHATSPVLALTAQLLVITLYAYSSRPLKKRTVQHPNSTNPHTPIVTSLYSITALYFLLDHTLPHKFSVGPGMSGQLNIGVETMPILVKLGPSSFSFLDF</sequence>
<dbReference type="Proteomes" id="UP001367508">
    <property type="component" value="Unassembled WGS sequence"/>
</dbReference>
<organism evidence="1 2">
    <name type="scientific">Canavalia gladiata</name>
    <name type="common">Sword bean</name>
    <name type="synonym">Dolichos gladiatus</name>
    <dbReference type="NCBI Taxonomy" id="3824"/>
    <lineage>
        <taxon>Eukaryota</taxon>
        <taxon>Viridiplantae</taxon>
        <taxon>Streptophyta</taxon>
        <taxon>Embryophyta</taxon>
        <taxon>Tracheophyta</taxon>
        <taxon>Spermatophyta</taxon>
        <taxon>Magnoliopsida</taxon>
        <taxon>eudicotyledons</taxon>
        <taxon>Gunneridae</taxon>
        <taxon>Pentapetalae</taxon>
        <taxon>rosids</taxon>
        <taxon>fabids</taxon>
        <taxon>Fabales</taxon>
        <taxon>Fabaceae</taxon>
        <taxon>Papilionoideae</taxon>
        <taxon>50 kb inversion clade</taxon>
        <taxon>NPAAA clade</taxon>
        <taxon>indigoferoid/millettioid clade</taxon>
        <taxon>Phaseoleae</taxon>
        <taxon>Canavalia</taxon>
    </lineage>
</organism>
<name>A0AAN9PWK6_CANGL</name>
<gene>
    <name evidence="1" type="ORF">VNO77_36353</name>
</gene>
<protein>
    <submittedName>
        <fullName evidence="1">Uncharacterized protein</fullName>
    </submittedName>
</protein>
<evidence type="ECO:0000313" key="2">
    <source>
        <dbReference type="Proteomes" id="UP001367508"/>
    </source>
</evidence>